<evidence type="ECO:0000313" key="4">
    <source>
        <dbReference type="Proteomes" id="UP001231189"/>
    </source>
</evidence>
<name>A0AAD8TNI1_LOLMU</name>
<dbReference type="GO" id="GO:0004523">
    <property type="term" value="F:RNA-DNA hybrid ribonuclease activity"/>
    <property type="evidence" value="ECO:0007669"/>
    <property type="project" value="InterPro"/>
</dbReference>
<accession>A0AAD8TNI1</accession>
<organism evidence="3 4">
    <name type="scientific">Lolium multiflorum</name>
    <name type="common">Italian ryegrass</name>
    <name type="synonym">Lolium perenne subsp. multiflorum</name>
    <dbReference type="NCBI Taxonomy" id="4521"/>
    <lineage>
        <taxon>Eukaryota</taxon>
        <taxon>Viridiplantae</taxon>
        <taxon>Streptophyta</taxon>
        <taxon>Embryophyta</taxon>
        <taxon>Tracheophyta</taxon>
        <taxon>Spermatophyta</taxon>
        <taxon>Magnoliopsida</taxon>
        <taxon>Liliopsida</taxon>
        <taxon>Poales</taxon>
        <taxon>Poaceae</taxon>
        <taxon>BOP clade</taxon>
        <taxon>Pooideae</taxon>
        <taxon>Poodae</taxon>
        <taxon>Poeae</taxon>
        <taxon>Poeae Chloroplast Group 2 (Poeae type)</taxon>
        <taxon>Loliodinae</taxon>
        <taxon>Loliinae</taxon>
        <taxon>Lolium</taxon>
    </lineage>
</organism>
<dbReference type="InterPro" id="IPR012337">
    <property type="entry name" value="RNaseH-like_sf"/>
</dbReference>
<comment type="caution">
    <text evidence="3">The sequence shown here is derived from an EMBL/GenBank/DDBJ whole genome shotgun (WGS) entry which is preliminary data.</text>
</comment>
<dbReference type="PANTHER" id="PTHR48475">
    <property type="entry name" value="RIBONUCLEASE H"/>
    <property type="match status" value="1"/>
</dbReference>
<reference evidence="3" key="1">
    <citation type="submission" date="2023-07" db="EMBL/GenBank/DDBJ databases">
        <title>A chromosome-level genome assembly of Lolium multiflorum.</title>
        <authorList>
            <person name="Chen Y."/>
            <person name="Copetti D."/>
            <person name="Kolliker R."/>
            <person name="Studer B."/>
        </authorList>
    </citation>
    <scope>NUCLEOTIDE SEQUENCE</scope>
    <source>
        <strain evidence="3">02402/16</strain>
        <tissue evidence="3">Leaf</tissue>
    </source>
</reference>
<dbReference type="InterPro" id="IPR002156">
    <property type="entry name" value="RNaseH_domain"/>
</dbReference>
<dbReference type="Pfam" id="PF13456">
    <property type="entry name" value="RVT_3"/>
    <property type="match status" value="1"/>
</dbReference>
<sequence length="343" mass="38995">MKHNKELLHGMKMAKACGATRLKIFGDSQLVAQQVMNQCDAVNDSMVAYKEVYNELEKLFDGCEVNHISRLSNDEADVLANIGSQCLAIPPGVFWEEIAERSTKPKKAQKKTKEEKTSAPLKEAPDEEEDQELVMMVEVPWMQAGRHHFASVAHPQTNGQVEKANGIICNGIKKRLLGPLEKARHTWPEELPSVLWSIRTTPNTATQETPFFLVHGAEAVLPIEIEHDSPRVTEYDEETSRRALEDDVDALDEARDEVLSRVTKYQQDLKNYHSRRLRPRSFQVGDLVLRLNQQSTEKLESPWLGPYVVIEVIEGGAYRIKDKKTGVPEKNPWNVAQLRRFYA</sequence>
<evidence type="ECO:0000256" key="1">
    <source>
        <dbReference type="SAM" id="MobiDB-lite"/>
    </source>
</evidence>
<evidence type="ECO:0000259" key="2">
    <source>
        <dbReference type="Pfam" id="PF13456"/>
    </source>
</evidence>
<gene>
    <name evidence="3" type="ORF">QYE76_046763</name>
</gene>
<dbReference type="PANTHER" id="PTHR48475:SF2">
    <property type="entry name" value="RIBONUCLEASE H"/>
    <property type="match status" value="1"/>
</dbReference>
<proteinExistence type="predicted"/>
<dbReference type="SUPFAM" id="SSF53098">
    <property type="entry name" value="Ribonuclease H-like"/>
    <property type="match status" value="2"/>
</dbReference>
<feature type="region of interest" description="Disordered" evidence="1">
    <location>
        <begin position="101"/>
        <end position="130"/>
    </location>
</feature>
<dbReference type="AlphaFoldDB" id="A0AAD8TNI1"/>
<keyword evidence="4" id="KW-1185">Reference proteome</keyword>
<dbReference type="EMBL" id="JAUUTY010000002">
    <property type="protein sequence ID" value="KAK1685915.1"/>
    <property type="molecule type" value="Genomic_DNA"/>
</dbReference>
<dbReference type="Gene3D" id="3.30.420.10">
    <property type="entry name" value="Ribonuclease H-like superfamily/Ribonuclease H"/>
    <property type="match status" value="2"/>
</dbReference>
<protein>
    <recommendedName>
        <fullName evidence="2">RNase H type-1 domain-containing protein</fullName>
    </recommendedName>
</protein>
<dbReference type="GO" id="GO:0003676">
    <property type="term" value="F:nucleic acid binding"/>
    <property type="evidence" value="ECO:0007669"/>
    <property type="project" value="InterPro"/>
</dbReference>
<evidence type="ECO:0000313" key="3">
    <source>
        <dbReference type="EMBL" id="KAK1685915.1"/>
    </source>
</evidence>
<dbReference type="InterPro" id="IPR036397">
    <property type="entry name" value="RNaseH_sf"/>
</dbReference>
<dbReference type="Proteomes" id="UP001231189">
    <property type="component" value="Unassembled WGS sequence"/>
</dbReference>
<feature type="domain" description="RNase H type-1" evidence="2">
    <location>
        <begin position="7"/>
        <end position="81"/>
    </location>
</feature>